<dbReference type="InterPro" id="IPR014743">
    <property type="entry name" value="Cl-channel_core"/>
</dbReference>
<feature type="transmembrane region" description="Helical" evidence="10">
    <location>
        <begin position="186"/>
        <end position="212"/>
    </location>
</feature>
<feature type="transmembrane region" description="Helical" evidence="10">
    <location>
        <begin position="302"/>
        <end position="322"/>
    </location>
</feature>
<dbReference type="InterPro" id="IPR001807">
    <property type="entry name" value="ClC"/>
</dbReference>
<keyword evidence="6 10" id="KW-0472">Membrane</keyword>
<accession>A0A3M8RB73</accession>
<dbReference type="SUPFAM" id="SSF81340">
    <property type="entry name" value="Clc chloride channel"/>
    <property type="match status" value="1"/>
</dbReference>
<evidence type="ECO:0000256" key="6">
    <source>
        <dbReference type="ARBA" id="ARBA00023136"/>
    </source>
</evidence>
<keyword evidence="4 10" id="KW-1133">Transmembrane helix</keyword>
<keyword evidence="3 10" id="KW-0812">Transmembrane</keyword>
<feature type="transmembrane region" description="Helical" evidence="10">
    <location>
        <begin position="371"/>
        <end position="391"/>
    </location>
</feature>
<dbReference type="EMBL" id="RIZI01000149">
    <property type="protein sequence ID" value="RNF64394.1"/>
    <property type="molecule type" value="Genomic_DNA"/>
</dbReference>
<feature type="transmembrane region" description="Helical" evidence="10">
    <location>
        <begin position="403"/>
        <end position="430"/>
    </location>
</feature>
<evidence type="ECO:0000256" key="8">
    <source>
        <dbReference type="ARBA" id="ARBA00023214"/>
    </source>
</evidence>
<evidence type="ECO:0000256" key="7">
    <source>
        <dbReference type="ARBA" id="ARBA00023173"/>
    </source>
</evidence>
<evidence type="ECO:0000256" key="10">
    <source>
        <dbReference type="SAM" id="Phobius"/>
    </source>
</evidence>
<keyword evidence="9" id="KW-0407">Ion channel</keyword>
<evidence type="ECO:0000256" key="5">
    <source>
        <dbReference type="ARBA" id="ARBA00023065"/>
    </source>
</evidence>
<keyword evidence="2" id="KW-0813">Transport</keyword>
<dbReference type="GO" id="GO:0005254">
    <property type="term" value="F:chloride channel activity"/>
    <property type="evidence" value="ECO:0007669"/>
    <property type="project" value="UniProtKB-KW"/>
</dbReference>
<gene>
    <name evidence="11" type="ORF">EC580_05660</name>
</gene>
<reference evidence="11" key="1">
    <citation type="submission" date="2018-10" db="EMBL/GenBank/DDBJ databases">
        <title>Acidithiobacillus sulfuriphilus sp. nov.: an extremely acidophilic sulfur-oxidizing chemolithotroph isolated from a neutral pH environment.</title>
        <authorList>
            <person name="Falagan C."/>
            <person name="Moya-Beltran A."/>
            <person name="Quatrini R."/>
            <person name="Johnson D.B."/>
        </authorList>
    </citation>
    <scope>NUCLEOTIDE SEQUENCE [LARGE SCALE GENOMIC DNA]</scope>
    <source>
        <strain evidence="11">CJ-2</strain>
    </source>
</reference>
<comment type="caution">
    <text evidence="11">The sequence shown here is derived from an EMBL/GenBank/DDBJ whole genome shotgun (WGS) entry which is preliminary data.</text>
</comment>
<evidence type="ECO:0000256" key="1">
    <source>
        <dbReference type="ARBA" id="ARBA00004141"/>
    </source>
</evidence>
<dbReference type="InterPro" id="IPR046342">
    <property type="entry name" value="CBS_dom_sf"/>
</dbReference>
<evidence type="ECO:0000256" key="2">
    <source>
        <dbReference type="ARBA" id="ARBA00022448"/>
    </source>
</evidence>
<evidence type="ECO:0000256" key="3">
    <source>
        <dbReference type="ARBA" id="ARBA00022692"/>
    </source>
</evidence>
<protein>
    <submittedName>
        <fullName evidence="11">Chloride channel protein</fullName>
    </submittedName>
</protein>
<feature type="transmembrane region" description="Helical" evidence="10">
    <location>
        <begin position="224"/>
        <end position="242"/>
    </location>
</feature>
<dbReference type="AlphaFoldDB" id="A0A3M8RB73"/>
<evidence type="ECO:0000256" key="9">
    <source>
        <dbReference type="ARBA" id="ARBA00023303"/>
    </source>
</evidence>
<evidence type="ECO:0000256" key="4">
    <source>
        <dbReference type="ARBA" id="ARBA00022989"/>
    </source>
</evidence>
<dbReference type="PANTHER" id="PTHR43427:SF6">
    <property type="entry name" value="CHLORIDE CHANNEL PROTEIN CLC-E"/>
    <property type="match status" value="1"/>
</dbReference>
<name>A0A3M8RB73_9PROT</name>
<keyword evidence="5" id="KW-0406">Ion transport</keyword>
<sequence>MSSQKPPVSEAVSAPVCPDPLVIERGVCGWRGWLRTNPFFYLALAFFVGIVAGLGAVLFRRLISLMHNAFFFGHLSTKFDYLRHSAASAWGAGIIFAPVVGGLLVVWLVKTFAPEAKGHGVPEVMDAIYYHCGIIRPIVVLVKALASSINIGSGGSVGREGPIIQMGAAFGSSLAQWLRLKEWQRLGLIAAGAGAGIAATFNTPISGILFAVELILVEVSARTLVPVMIATGTATFVSRLFLGDFPSFIIPAQVISQTTHETVGAYGAYIILGVLVGGVGLLFTNSLYWAEDRFEQWFTNPYLRHALGMLGVGVTIYLMYLFSGHYYVEGVGYATVQDVLDGVLTNPGFLLILLLLKIAVFSVTLGSGGSGGVFSPALFVGAVFGALYAALSNHFLPNVGLNVVVAGALGMAGMVGASTGAAVTGAVMIFEMTNDYHIIIPLIVVSSLAFGMRRLVTRETIYTRKLIRRGHYIPEALHSSLYLMRPVEQFIESPLLRLKGGCTLADVQKLLRGRRQETPHILVLDGVKPVSVITAHRLRDLFLQGQPEVTLAELGSNDWVSVPADSQLYDLVARLRSCHCEIALLSRRGLLEHHEEVLAVVTVEDILNYASLPRSLLRPDAV</sequence>
<organism evidence="11">
    <name type="scientific">Acidithiobacillus sulfuriphilus</name>
    <dbReference type="NCBI Taxonomy" id="1867749"/>
    <lineage>
        <taxon>Bacteria</taxon>
        <taxon>Pseudomonadati</taxon>
        <taxon>Pseudomonadota</taxon>
        <taxon>Acidithiobacillia</taxon>
        <taxon>Acidithiobacillales</taxon>
        <taxon>Acidithiobacillaceae</taxon>
        <taxon>Acidithiobacillus</taxon>
    </lineage>
</organism>
<dbReference type="PRINTS" id="PR00762">
    <property type="entry name" value="CLCHANNEL"/>
</dbReference>
<dbReference type="Pfam" id="PF00654">
    <property type="entry name" value="Voltage_CLC"/>
    <property type="match status" value="1"/>
</dbReference>
<feature type="transmembrane region" description="Helical" evidence="10">
    <location>
        <begin position="87"/>
        <end position="108"/>
    </location>
</feature>
<dbReference type="OrthoDB" id="9767361at2"/>
<feature type="transmembrane region" description="Helical" evidence="10">
    <location>
        <begin position="436"/>
        <end position="456"/>
    </location>
</feature>
<feature type="transmembrane region" description="Helical" evidence="10">
    <location>
        <begin position="39"/>
        <end position="59"/>
    </location>
</feature>
<dbReference type="Gene3D" id="1.10.3080.10">
    <property type="entry name" value="Clc chloride channel"/>
    <property type="match status" value="1"/>
</dbReference>
<feature type="transmembrane region" description="Helical" evidence="10">
    <location>
        <begin position="263"/>
        <end position="290"/>
    </location>
</feature>
<dbReference type="CDD" id="cd00400">
    <property type="entry name" value="Voltage_gated_ClC"/>
    <property type="match status" value="1"/>
</dbReference>
<feature type="transmembrane region" description="Helical" evidence="10">
    <location>
        <begin position="343"/>
        <end position="365"/>
    </location>
</feature>
<dbReference type="PANTHER" id="PTHR43427">
    <property type="entry name" value="CHLORIDE CHANNEL PROTEIN CLC-E"/>
    <property type="match status" value="1"/>
</dbReference>
<evidence type="ECO:0000313" key="11">
    <source>
        <dbReference type="EMBL" id="RNF64394.1"/>
    </source>
</evidence>
<keyword evidence="8" id="KW-0868">Chloride</keyword>
<proteinExistence type="predicted"/>
<dbReference type="SUPFAM" id="SSF54631">
    <property type="entry name" value="CBS-domain pair"/>
    <property type="match status" value="1"/>
</dbReference>
<dbReference type="InterPro" id="IPR050368">
    <property type="entry name" value="ClC-type_chloride_channel"/>
</dbReference>
<comment type="subcellular location">
    <subcellularLocation>
        <location evidence="1">Membrane</location>
        <topology evidence="1">Multi-pass membrane protein</topology>
    </subcellularLocation>
</comment>
<dbReference type="GO" id="GO:0034707">
    <property type="term" value="C:chloride channel complex"/>
    <property type="evidence" value="ECO:0007669"/>
    <property type="project" value="UniProtKB-KW"/>
</dbReference>
<keyword evidence="7" id="KW-0869">Chloride channel</keyword>